<dbReference type="OrthoDB" id="1881450at2759"/>
<dbReference type="Proteomes" id="UP000245207">
    <property type="component" value="Unassembled WGS sequence"/>
</dbReference>
<organism evidence="1 2">
    <name type="scientific">Artemisia annua</name>
    <name type="common">Sweet wormwood</name>
    <dbReference type="NCBI Taxonomy" id="35608"/>
    <lineage>
        <taxon>Eukaryota</taxon>
        <taxon>Viridiplantae</taxon>
        <taxon>Streptophyta</taxon>
        <taxon>Embryophyta</taxon>
        <taxon>Tracheophyta</taxon>
        <taxon>Spermatophyta</taxon>
        <taxon>Magnoliopsida</taxon>
        <taxon>eudicotyledons</taxon>
        <taxon>Gunneridae</taxon>
        <taxon>Pentapetalae</taxon>
        <taxon>asterids</taxon>
        <taxon>campanulids</taxon>
        <taxon>Asterales</taxon>
        <taxon>Asteraceae</taxon>
        <taxon>Asteroideae</taxon>
        <taxon>Anthemideae</taxon>
        <taxon>Artemisiinae</taxon>
        <taxon>Artemisia</taxon>
    </lineage>
</organism>
<sequence length="203" mass="23286">MTRLEVFRLKSMWGNYSFDFACSLARGRSGGLISMWDPNNFVKDDIWCDDAFIIVKGKWKNTVGACYMVNIYGPHDPLAKSALWNRIRDFMQCNRGNYILFGDMNEVRNAQERHGSIFSRSEAEIFNNFISSSNLIDLPLGGHSFTWMNKQGHLVEWRLMLLLARVTLVIGLSLTILQELTFLLLASHTFLLTISDSKLKFSC</sequence>
<reference evidence="1 2" key="1">
    <citation type="journal article" date="2018" name="Mol. Plant">
        <title>The genome of Artemisia annua provides insight into the evolution of Asteraceae family and artemisinin biosynthesis.</title>
        <authorList>
            <person name="Shen Q."/>
            <person name="Zhang L."/>
            <person name="Liao Z."/>
            <person name="Wang S."/>
            <person name="Yan T."/>
            <person name="Shi P."/>
            <person name="Liu M."/>
            <person name="Fu X."/>
            <person name="Pan Q."/>
            <person name="Wang Y."/>
            <person name="Lv Z."/>
            <person name="Lu X."/>
            <person name="Zhang F."/>
            <person name="Jiang W."/>
            <person name="Ma Y."/>
            <person name="Chen M."/>
            <person name="Hao X."/>
            <person name="Li L."/>
            <person name="Tang Y."/>
            <person name="Lv G."/>
            <person name="Zhou Y."/>
            <person name="Sun X."/>
            <person name="Brodelius P.E."/>
            <person name="Rose J.K.C."/>
            <person name="Tang K."/>
        </authorList>
    </citation>
    <scope>NUCLEOTIDE SEQUENCE [LARGE SCALE GENOMIC DNA]</scope>
    <source>
        <strain evidence="2">cv. Huhao1</strain>
        <tissue evidence="1">Leaf</tissue>
    </source>
</reference>
<dbReference type="InterPro" id="IPR036691">
    <property type="entry name" value="Endo/exonu/phosph_ase_sf"/>
</dbReference>
<proteinExistence type="predicted"/>
<evidence type="ECO:0000313" key="1">
    <source>
        <dbReference type="EMBL" id="PWA60560.1"/>
    </source>
</evidence>
<dbReference type="Gene3D" id="3.60.10.10">
    <property type="entry name" value="Endonuclease/exonuclease/phosphatase"/>
    <property type="match status" value="1"/>
</dbReference>
<dbReference type="SUPFAM" id="SSF56219">
    <property type="entry name" value="DNase I-like"/>
    <property type="match status" value="1"/>
</dbReference>
<dbReference type="GO" id="GO:0003964">
    <property type="term" value="F:RNA-directed DNA polymerase activity"/>
    <property type="evidence" value="ECO:0007669"/>
    <property type="project" value="UniProtKB-KW"/>
</dbReference>
<gene>
    <name evidence="1" type="ORF">CTI12_AA381050</name>
</gene>
<dbReference type="AlphaFoldDB" id="A0A2U1MH16"/>
<dbReference type="EMBL" id="PKPP01005323">
    <property type="protein sequence ID" value="PWA60560.1"/>
    <property type="molecule type" value="Genomic_DNA"/>
</dbReference>
<keyword evidence="2" id="KW-1185">Reference proteome</keyword>
<keyword evidence="1" id="KW-0695">RNA-directed DNA polymerase</keyword>
<comment type="caution">
    <text evidence="1">The sequence shown here is derived from an EMBL/GenBank/DDBJ whole genome shotgun (WGS) entry which is preliminary data.</text>
</comment>
<keyword evidence="1" id="KW-0548">Nucleotidyltransferase</keyword>
<name>A0A2U1MH16_ARTAN</name>
<protein>
    <submittedName>
        <fullName evidence="1">RNA-directed DNA polymerase, eukaryota, Reverse transcriptase zinc-binding domain protein</fullName>
    </submittedName>
</protein>
<keyword evidence="1" id="KW-0808">Transferase</keyword>
<evidence type="ECO:0000313" key="2">
    <source>
        <dbReference type="Proteomes" id="UP000245207"/>
    </source>
</evidence>
<accession>A0A2U1MH16</accession>